<dbReference type="AlphaFoldDB" id="A0A6C0KE93"/>
<proteinExistence type="predicted"/>
<name>A0A6C0KE93_9ZZZZ</name>
<reference evidence="1" key="1">
    <citation type="journal article" date="2020" name="Nature">
        <title>Giant virus diversity and host interactions through global metagenomics.</title>
        <authorList>
            <person name="Schulz F."/>
            <person name="Roux S."/>
            <person name="Paez-Espino D."/>
            <person name="Jungbluth S."/>
            <person name="Walsh D.A."/>
            <person name="Denef V.J."/>
            <person name="McMahon K.D."/>
            <person name="Konstantinidis K.T."/>
            <person name="Eloe-Fadrosh E.A."/>
            <person name="Kyrpides N.C."/>
            <person name="Woyke T."/>
        </authorList>
    </citation>
    <scope>NUCLEOTIDE SEQUENCE</scope>
    <source>
        <strain evidence="1">GVMAG-S-1102113-118</strain>
    </source>
</reference>
<accession>A0A6C0KE93</accession>
<organism evidence="1">
    <name type="scientific">viral metagenome</name>
    <dbReference type="NCBI Taxonomy" id="1070528"/>
    <lineage>
        <taxon>unclassified sequences</taxon>
        <taxon>metagenomes</taxon>
        <taxon>organismal metagenomes</taxon>
    </lineage>
</organism>
<evidence type="ECO:0000313" key="1">
    <source>
        <dbReference type="EMBL" id="QHU14544.1"/>
    </source>
</evidence>
<sequence length="212" mass="23523">MAQFFSTQHRGNYEVRSVIVDSKDALTGTTGSEPCEFIGRLSEQINLTGPTEIYLSSIYIGGYKINENVNALYDDSGDTDIINYFSLDIPEFDIAQIGGQFSSDSRNSYTDMNRRFNLVMESPSRSGISGVLTPKDYKPFVLGHLGKTAVYVSTIKPKTLNRLTVNIQDQDGLSIFRGLNNPGNHSVDANPPAKSRRVILQFLLVETQRADN</sequence>
<dbReference type="EMBL" id="MN740842">
    <property type="protein sequence ID" value="QHU14544.1"/>
    <property type="molecule type" value="Genomic_DNA"/>
</dbReference>
<protein>
    <submittedName>
        <fullName evidence="1">Uncharacterized protein</fullName>
    </submittedName>
</protein>